<evidence type="ECO:0000313" key="1">
    <source>
        <dbReference type="EMBL" id="KAK9983353.1"/>
    </source>
</evidence>
<accession>A0AAW2BD18</accession>
<reference evidence="1 2" key="1">
    <citation type="submission" date="2024-01" db="EMBL/GenBank/DDBJ databases">
        <title>A telomere-to-telomere, gap-free genome of sweet tea (Lithocarpus litseifolius).</title>
        <authorList>
            <person name="Zhou J."/>
        </authorList>
    </citation>
    <scope>NUCLEOTIDE SEQUENCE [LARGE SCALE GENOMIC DNA]</scope>
    <source>
        <strain evidence="1">Zhou-2022a</strain>
        <tissue evidence="1">Leaf</tissue>
    </source>
</reference>
<dbReference type="AlphaFoldDB" id="A0AAW2BD18"/>
<evidence type="ECO:0000313" key="2">
    <source>
        <dbReference type="Proteomes" id="UP001459277"/>
    </source>
</evidence>
<dbReference type="Proteomes" id="UP001459277">
    <property type="component" value="Unassembled WGS sequence"/>
</dbReference>
<sequence>MTEPNLENLTKQAPAIINNRSNNSIRAKGVSKELNNSFSINLDINNIQVKVFAEGEAISKATKLHGWLSR</sequence>
<organism evidence="1 2">
    <name type="scientific">Lithocarpus litseifolius</name>
    <dbReference type="NCBI Taxonomy" id="425828"/>
    <lineage>
        <taxon>Eukaryota</taxon>
        <taxon>Viridiplantae</taxon>
        <taxon>Streptophyta</taxon>
        <taxon>Embryophyta</taxon>
        <taxon>Tracheophyta</taxon>
        <taxon>Spermatophyta</taxon>
        <taxon>Magnoliopsida</taxon>
        <taxon>eudicotyledons</taxon>
        <taxon>Gunneridae</taxon>
        <taxon>Pentapetalae</taxon>
        <taxon>rosids</taxon>
        <taxon>fabids</taxon>
        <taxon>Fagales</taxon>
        <taxon>Fagaceae</taxon>
        <taxon>Lithocarpus</taxon>
    </lineage>
</organism>
<keyword evidence="2" id="KW-1185">Reference proteome</keyword>
<name>A0AAW2BD18_9ROSI</name>
<proteinExistence type="predicted"/>
<protein>
    <submittedName>
        <fullName evidence="1">Uncharacterized protein</fullName>
    </submittedName>
</protein>
<gene>
    <name evidence="1" type="ORF">SO802_032878</name>
</gene>
<comment type="caution">
    <text evidence="1">The sequence shown here is derived from an EMBL/GenBank/DDBJ whole genome shotgun (WGS) entry which is preliminary data.</text>
</comment>
<dbReference type="EMBL" id="JAZDWU010000012">
    <property type="protein sequence ID" value="KAK9983353.1"/>
    <property type="molecule type" value="Genomic_DNA"/>
</dbReference>